<comment type="subunit">
    <text evidence="2">DNA polymerase III contains a core (composed of alpha, epsilon and theta chains) that associates with a tau subunit. This core dimerizes to form the POLIII' complex. PolIII' associates with the gamma complex (composed of gamma, delta, delta', psi and chi chains) and with the beta chain to form the complete DNA polymerase III complex.</text>
</comment>
<dbReference type="PANTHER" id="PTHR30231">
    <property type="entry name" value="DNA POLYMERASE III SUBUNIT EPSILON"/>
    <property type="match status" value="1"/>
</dbReference>
<reference evidence="5" key="1">
    <citation type="submission" date="2015-12" db="EMBL/GenBank/DDBJ databases">
        <authorList>
            <person name="Lodha T.D."/>
            <person name="Chintalapati S."/>
            <person name="Chintalapati V.R."/>
            <person name="Sravanthi T."/>
        </authorList>
    </citation>
    <scope>NUCLEOTIDE SEQUENCE [LARGE SCALE GENOMIC DNA]</scope>
    <source>
        <strain evidence="5">JC133</strain>
    </source>
</reference>
<accession>A0A2S4JU65</accession>
<name>A0A2S4JU65_9SPIO</name>
<dbReference type="Pfam" id="PF00929">
    <property type="entry name" value="RNase_T"/>
    <property type="match status" value="1"/>
</dbReference>
<dbReference type="InterPro" id="IPR006054">
    <property type="entry name" value="DnaQ"/>
</dbReference>
<dbReference type="InterPro" id="IPR012337">
    <property type="entry name" value="RNaseH-like_sf"/>
</dbReference>
<dbReference type="SUPFAM" id="SSF53098">
    <property type="entry name" value="Ribonuclease H-like"/>
    <property type="match status" value="1"/>
</dbReference>
<comment type="function">
    <text evidence="1">DNA polymerase III is a complex, multichain enzyme responsible for most of the replicative synthesis in bacteria. The epsilon subunit contain the editing function and is a proofreading 3'-5' exonuclease.</text>
</comment>
<dbReference type="FunFam" id="3.30.420.10:FF:000045">
    <property type="entry name" value="3'-5' exonuclease DinG"/>
    <property type="match status" value="1"/>
</dbReference>
<comment type="caution">
    <text evidence="4">The sequence shown here is derived from an EMBL/GenBank/DDBJ whole genome shotgun (WGS) entry which is preliminary data.</text>
</comment>
<dbReference type="SMART" id="SM00479">
    <property type="entry name" value="EXOIII"/>
    <property type="match status" value="1"/>
</dbReference>
<gene>
    <name evidence="4" type="ORF">AU468_05725</name>
</gene>
<evidence type="ECO:0000313" key="5">
    <source>
        <dbReference type="Proteomes" id="UP000237350"/>
    </source>
</evidence>
<dbReference type="GO" id="GO:0005829">
    <property type="term" value="C:cytosol"/>
    <property type="evidence" value="ECO:0007669"/>
    <property type="project" value="TreeGrafter"/>
</dbReference>
<dbReference type="AlphaFoldDB" id="A0A2S4JU65"/>
<dbReference type="CDD" id="cd06127">
    <property type="entry name" value="DEDDh"/>
    <property type="match status" value="1"/>
</dbReference>
<proteinExistence type="predicted"/>
<dbReference type="OrthoDB" id="9804290at2"/>
<dbReference type="GO" id="GO:0008408">
    <property type="term" value="F:3'-5' exonuclease activity"/>
    <property type="evidence" value="ECO:0007669"/>
    <property type="project" value="TreeGrafter"/>
</dbReference>
<evidence type="ECO:0000256" key="1">
    <source>
        <dbReference type="ARBA" id="ARBA00025483"/>
    </source>
</evidence>
<dbReference type="GO" id="GO:0003887">
    <property type="term" value="F:DNA-directed DNA polymerase activity"/>
    <property type="evidence" value="ECO:0007669"/>
    <property type="project" value="InterPro"/>
</dbReference>
<dbReference type="InterPro" id="IPR036397">
    <property type="entry name" value="RNaseH_sf"/>
</dbReference>
<protein>
    <submittedName>
        <fullName evidence="4">DNA polymerase III subunit epsilon</fullName>
    </submittedName>
</protein>
<keyword evidence="5" id="KW-1185">Reference proteome</keyword>
<dbReference type="GO" id="GO:0003677">
    <property type="term" value="F:DNA binding"/>
    <property type="evidence" value="ECO:0007669"/>
    <property type="project" value="InterPro"/>
</dbReference>
<dbReference type="GO" id="GO:0045004">
    <property type="term" value="P:DNA replication proofreading"/>
    <property type="evidence" value="ECO:0007669"/>
    <property type="project" value="TreeGrafter"/>
</dbReference>
<evidence type="ECO:0000259" key="3">
    <source>
        <dbReference type="SMART" id="SM00479"/>
    </source>
</evidence>
<feature type="domain" description="Exonuclease" evidence="3">
    <location>
        <begin position="13"/>
        <end position="179"/>
    </location>
</feature>
<evidence type="ECO:0000256" key="2">
    <source>
        <dbReference type="ARBA" id="ARBA00026073"/>
    </source>
</evidence>
<dbReference type="NCBIfam" id="TIGR00573">
    <property type="entry name" value="dnaq"/>
    <property type="match status" value="1"/>
</dbReference>
<dbReference type="Proteomes" id="UP000237350">
    <property type="component" value="Unassembled WGS sequence"/>
</dbReference>
<dbReference type="EMBL" id="LPWH01000055">
    <property type="protein sequence ID" value="POR03056.1"/>
    <property type="molecule type" value="Genomic_DNA"/>
</dbReference>
<dbReference type="PANTHER" id="PTHR30231:SF41">
    <property type="entry name" value="DNA POLYMERASE III SUBUNIT EPSILON"/>
    <property type="match status" value="1"/>
</dbReference>
<organism evidence="4 5">
    <name type="scientific">Alkalispirochaeta sphaeroplastigenens</name>
    <dbReference type="NCBI Taxonomy" id="1187066"/>
    <lineage>
        <taxon>Bacteria</taxon>
        <taxon>Pseudomonadati</taxon>
        <taxon>Spirochaetota</taxon>
        <taxon>Spirochaetia</taxon>
        <taxon>Spirochaetales</taxon>
        <taxon>Spirochaetaceae</taxon>
        <taxon>Alkalispirochaeta</taxon>
    </lineage>
</organism>
<dbReference type="Gene3D" id="3.30.420.10">
    <property type="entry name" value="Ribonuclease H-like superfamily/Ribonuclease H"/>
    <property type="match status" value="1"/>
</dbReference>
<sequence>MIVDTTVSVSSCTFVAFDFETTGLYPAVDRVVEFGAVRFTPGKEFADFSELCNPGMAIHPEASRVSGITDAMVADKPAVADILPGFMTFIGEAILVAHNAEFDTAFLRAELQRAGMPTVPNLIIDTQVLAKRAFPGKKSYSLQNLVDMLGIPANTAHRARDDARQCARLFEHCVGAMSFMGDLELSEVLT</sequence>
<dbReference type="InterPro" id="IPR013520">
    <property type="entry name" value="Ribonucl_H"/>
</dbReference>
<evidence type="ECO:0000313" key="4">
    <source>
        <dbReference type="EMBL" id="POR03056.1"/>
    </source>
</evidence>
<dbReference type="RefSeq" id="WP_018525103.1">
    <property type="nucleotide sequence ID" value="NZ_LPWH01000055.1"/>
</dbReference>